<sequence length="112" mass="12030">MDISALVNGDYSGIEGTWQNAAGNQLVFDAKGLVSDSYELYGASLTGYGTASGGVYGGETGGFLLEFIPKGVKIADKENFQDNSDTARDRIWAGVGMNTFDEQGTFYYRISE</sequence>
<feature type="domain" description="DUF6287" evidence="1">
    <location>
        <begin position="1"/>
        <end position="32"/>
    </location>
</feature>
<accession>A0A0A0DH21</accession>
<proteinExistence type="predicted"/>
<gene>
    <name evidence="2" type="ORF">SSIN_1969</name>
</gene>
<dbReference type="Pfam" id="PF19804">
    <property type="entry name" value="DUF6287"/>
    <property type="match status" value="1"/>
</dbReference>
<evidence type="ECO:0000259" key="1">
    <source>
        <dbReference type="Pfam" id="PF19804"/>
    </source>
</evidence>
<dbReference type="EMBL" id="JPEN01000112">
    <property type="protein sequence ID" value="KGM36282.1"/>
    <property type="molecule type" value="Genomic_DNA"/>
</dbReference>
<dbReference type="InterPro" id="IPR046254">
    <property type="entry name" value="DUF6287"/>
</dbReference>
<dbReference type="PATRIC" id="fig|176090.4.peg.1914"/>
<name>A0A0A0DH21_9STRE</name>
<dbReference type="AlphaFoldDB" id="A0A0A0DH21"/>
<organism evidence="2 3">
    <name type="scientific">Streptococcus sinensis</name>
    <dbReference type="NCBI Taxonomy" id="176090"/>
    <lineage>
        <taxon>Bacteria</taxon>
        <taxon>Bacillati</taxon>
        <taxon>Bacillota</taxon>
        <taxon>Bacilli</taxon>
        <taxon>Lactobacillales</taxon>
        <taxon>Streptococcaceae</taxon>
        <taxon>Streptococcus</taxon>
    </lineage>
</organism>
<keyword evidence="3" id="KW-1185">Reference proteome</keyword>
<dbReference type="Proteomes" id="UP000030019">
    <property type="component" value="Unassembled WGS sequence"/>
</dbReference>
<evidence type="ECO:0000313" key="2">
    <source>
        <dbReference type="EMBL" id="KGM36282.1"/>
    </source>
</evidence>
<comment type="caution">
    <text evidence="2">The sequence shown here is derived from an EMBL/GenBank/DDBJ whole genome shotgun (WGS) entry which is preliminary data.</text>
</comment>
<evidence type="ECO:0000313" key="3">
    <source>
        <dbReference type="Proteomes" id="UP000030019"/>
    </source>
</evidence>
<reference evidence="2 3" key="1">
    <citation type="submission" date="2014-06" db="EMBL/GenBank/DDBJ databases">
        <authorList>
            <person name="Teng J.L."/>
            <person name="Huang Y."/>
            <person name="Tse H."/>
            <person name="Lau S.K."/>
            <person name="Woo P.C."/>
        </authorList>
    </citation>
    <scope>NUCLEOTIDE SEQUENCE [LARGE SCALE GENOMIC DNA]</scope>
    <source>
        <strain evidence="2 3">HKU4</strain>
    </source>
</reference>
<protein>
    <recommendedName>
        <fullName evidence="1">DUF6287 domain-containing protein</fullName>
    </recommendedName>
</protein>